<dbReference type="GO" id="GO:0005634">
    <property type="term" value="C:nucleus"/>
    <property type="evidence" value="ECO:0007669"/>
    <property type="project" value="EnsemblFungi"/>
</dbReference>
<dbReference type="InterPro" id="IPR000687">
    <property type="entry name" value="RIO_kinase"/>
</dbReference>
<evidence type="ECO:0000313" key="18">
    <source>
        <dbReference type="Proteomes" id="UP000016088"/>
    </source>
</evidence>
<keyword evidence="4" id="KW-0723">Serine/threonine-protein kinase</keyword>
<dbReference type="GO" id="GO:0005524">
    <property type="term" value="F:ATP binding"/>
    <property type="evidence" value="ECO:0007669"/>
    <property type="project" value="UniProtKB-KW"/>
</dbReference>
<dbReference type="GO" id="GO:0004674">
    <property type="term" value="F:protein serine/threonine kinase activity"/>
    <property type="evidence" value="ECO:0007669"/>
    <property type="project" value="UniProtKB-KW"/>
</dbReference>
<protein>
    <recommendedName>
        <fullName evidence="13">Serine/threonine-protein kinase RIO2</fullName>
        <ecNumber evidence="3">2.7.11.1</ecNumber>
    </recommendedName>
    <alternativeName>
        <fullName evidence="14">Serine/threonine-protein kinase rio2</fullName>
    </alternativeName>
</protein>
<dbReference type="SUPFAM" id="SSF46785">
    <property type="entry name" value="Winged helix' DNA-binding domain"/>
    <property type="match status" value="1"/>
</dbReference>
<keyword evidence="8 17" id="KW-0418">Kinase</keyword>
<dbReference type="GO" id="GO:0046872">
    <property type="term" value="F:metal ion binding"/>
    <property type="evidence" value="ECO:0007669"/>
    <property type="project" value="UniProtKB-KW"/>
</dbReference>
<dbReference type="InterPro" id="IPR030484">
    <property type="entry name" value="Rio2"/>
</dbReference>
<sequence>MVNLNIKSMRYLSAEDFRTLTAVEMGSRNHEVVPTTMINQIAKLRGGTCAKSLSVLYMTKLIAKMPHISYDGYRLTSAGYDYLAMKALSKRASVYSVGNQIGVGKESDVYVVSDQKGKQYILKIHRLGRTSFRSVKNNRDYLRNRKTSSWQYLSRLAATKEYTFMKILYEHGFPIPKPIDHSRHCVIMEFIDAFPLRAIEEVRDPADLYQKLIDILVRFARNGLIHGDYNEFNIIVHEDGTPVIIDFPQMVSTNHPDAKWYFERDLNCIVDYFKKHYLYEGPIPNFDEIVSMEKENSLDVLVEATGFNKKQAKELERYRKDIEERKSKGELEENEGREDESSEEEQEEEGEEE</sequence>
<dbReference type="GeneID" id="25030215"/>
<evidence type="ECO:0000256" key="4">
    <source>
        <dbReference type="ARBA" id="ARBA00022527"/>
    </source>
</evidence>
<keyword evidence="10" id="KW-0460">Magnesium</keyword>
<dbReference type="OrthoDB" id="10258631at2759"/>
<dbReference type="AlphaFoldDB" id="S9PSR2"/>
<dbReference type="Gene3D" id="1.10.510.10">
    <property type="entry name" value="Transferase(Phosphotransferase) domain 1"/>
    <property type="match status" value="1"/>
</dbReference>
<dbReference type="eggNOG" id="KOG2268">
    <property type="taxonomic scope" value="Eukaryota"/>
</dbReference>
<dbReference type="InterPro" id="IPR036388">
    <property type="entry name" value="WH-like_DNA-bd_sf"/>
</dbReference>
<dbReference type="InterPro" id="IPR036390">
    <property type="entry name" value="WH_DNA-bd_sf"/>
</dbReference>
<dbReference type="CDD" id="cd05144">
    <property type="entry name" value="RIO2_C"/>
    <property type="match status" value="1"/>
</dbReference>
<dbReference type="GO" id="GO:0046830">
    <property type="term" value="P:positive regulation of RNA import into nucleus"/>
    <property type="evidence" value="ECO:0007669"/>
    <property type="project" value="EnsemblFungi"/>
</dbReference>
<dbReference type="EMBL" id="KE503208">
    <property type="protein sequence ID" value="EPX71012.1"/>
    <property type="molecule type" value="Genomic_DNA"/>
</dbReference>
<dbReference type="EC" id="2.7.11.1" evidence="3"/>
<dbReference type="Pfam" id="PF01163">
    <property type="entry name" value="RIO1"/>
    <property type="match status" value="1"/>
</dbReference>
<dbReference type="InterPro" id="IPR011009">
    <property type="entry name" value="Kinase-like_dom_sf"/>
</dbReference>
<evidence type="ECO:0000256" key="8">
    <source>
        <dbReference type="ARBA" id="ARBA00022777"/>
    </source>
</evidence>
<dbReference type="Gene3D" id="1.10.10.10">
    <property type="entry name" value="Winged helix-like DNA-binding domain superfamily/Winged helix DNA-binding domain"/>
    <property type="match status" value="1"/>
</dbReference>
<comment type="similarity">
    <text evidence="2">Belongs to the protein kinase superfamily. RIO-type Ser/Thr kinase family.</text>
</comment>
<keyword evidence="5" id="KW-0808">Transferase</keyword>
<dbReference type="FunFam" id="3.30.200.20:FF:000052">
    <property type="entry name" value="Serine/threonine-protein kinase RIO2"/>
    <property type="match status" value="1"/>
</dbReference>
<evidence type="ECO:0000259" key="16">
    <source>
        <dbReference type="SMART" id="SM00090"/>
    </source>
</evidence>
<feature type="domain" description="RIO kinase" evidence="16">
    <location>
        <begin position="66"/>
        <end position="291"/>
    </location>
</feature>
<comment type="catalytic activity">
    <reaction evidence="12">
        <text>L-seryl-[protein] + ATP = O-phospho-L-seryl-[protein] + ADP + H(+)</text>
        <dbReference type="Rhea" id="RHEA:17989"/>
        <dbReference type="Rhea" id="RHEA-COMP:9863"/>
        <dbReference type="Rhea" id="RHEA-COMP:11604"/>
        <dbReference type="ChEBI" id="CHEBI:15378"/>
        <dbReference type="ChEBI" id="CHEBI:29999"/>
        <dbReference type="ChEBI" id="CHEBI:30616"/>
        <dbReference type="ChEBI" id="CHEBI:83421"/>
        <dbReference type="ChEBI" id="CHEBI:456216"/>
        <dbReference type="EC" id="2.7.11.1"/>
    </reaction>
</comment>
<gene>
    <name evidence="17" type="ORF">SOCG_01233</name>
</gene>
<evidence type="ECO:0000256" key="7">
    <source>
        <dbReference type="ARBA" id="ARBA00022741"/>
    </source>
</evidence>
<dbReference type="GO" id="GO:0000462">
    <property type="term" value="P:maturation of SSU-rRNA from tricistronic rRNA transcript (SSU-rRNA, 5.8S rRNA, LSU-rRNA)"/>
    <property type="evidence" value="ECO:0007669"/>
    <property type="project" value="EnsemblFungi"/>
</dbReference>
<comment type="catalytic activity">
    <reaction evidence="11">
        <text>L-threonyl-[protein] + ATP = O-phospho-L-threonyl-[protein] + ADP + H(+)</text>
        <dbReference type="Rhea" id="RHEA:46608"/>
        <dbReference type="Rhea" id="RHEA-COMP:11060"/>
        <dbReference type="Rhea" id="RHEA-COMP:11605"/>
        <dbReference type="ChEBI" id="CHEBI:15378"/>
        <dbReference type="ChEBI" id="CHEBI:30013"/>
        <dbReference type="ChEBI" id="CHEBI:30616"/>
        <dbReference type="ChEBI" id="CHEBI:61977"/>
        <dbReference type="ChEBI" id="CHEBI:456216"/>
        <dbReference type="EC" id="2.7.11.1"/>
    </reaction>
</comment>
<evidence type="ECO:0000256" key="9">
    <source>
        <dbReference type="ARBA" id="ARBA00022840"/>
    </source>
</evidence>
<dbReference type="InterPro" id="IPR018934">
    <property type="entry name" value="RIO_dom"/>
</dbReference>
<organism evidence="17 18">
    <name type="scientific">Schizosaccharomyces octosporus (strain yFS286)</name>
    <name type="common">Fission yeast</name>
    <name type="synonym">Octosporomyces octosporus</name>
    <dbReference type="NCBI Taxonomy" id="483514"/>
    <lineage>
        <taxon>Eukaryota</taxon>
        <taxon>Fungi</taxon>
        <taxon>Dikarya</taxon>
        <taxon>Ascomycota</taxon>
        <taxon>Taphrinomycotina</taxon>
        <taxon>Schizosaccharomycetes</taxon>
        <taxon>Schizosaccharomycetales</taxon>
        <taxon>Schizosaccharomycetaceae</taxon>
        <taxon>Schizosaccharomyces</taxon>
    </lineage>
</organism>
<feature type="region of interest" description="Disordered" evidence="15">
    <location>
        <begin position="321"/>
        <end position="353"/>
    </location>
</feature>
<dbReference type="GO" id="GO:0005829">
    <property type="term" value="C:cytosol"/>
    <property type="evidence" value="ECO:0007669"/>
    <property type="project" value="EnsemblFungi"/>
</dbReference>
<dbReference type="PANTHER" id="PTHR45852:SF1">
    <property type="entry name" value="SERINE_THREONINE-PROTEIN KINASE RIO2"/>
    <property type="match status" value="1"/>
</dbReference>
<dbReference type="Pfam" id="PF09202">
    <property type="entry name" value="Rio2_N"/>
    <property type="match status" value="1"/>
</dbReference>
<keyword evidence="18" id="KW-1185">Reference proteome</keyword>
<accession>S9PSR2</accession>
<feature type="compositionally biased region" description="Acidic residues" evidence="15">
    <location>
        <begin position="332"/>
        <end position="353"/>
    </location>
</feature>
<dbReference type="HOGENOM" id="CLU_018693_0_0_1"/>
<dbReference type="VEuPathDB" id="FungiDB:SOCG_01233"/>
<keyword evidence="9" id="KW-0067">ATP-binding</keyword>
<evidence type="ECO:0000256" key="15">
    <source>
        <dbReference type="SAM" id="MobiDB-lite"/>
    </source>
</evidence>
<comment type="cofactor">
    <cofactor evidence="1">
        <name>Mg(2+)</name>
        <dbReference type="ChEBI" id="CHEBI:18420"/>
    </cofactor>
</comment>
<dbReference type="FunFam" id="1.10.10.10:FF:000053">
    <property type="entry name" value="Serine/threonine-protein kinase RIO2"/>
    <property type="match status" value="1"/>
</dbReference>
<dbReference type="OMA" id="GYTNFRE"/>
<dbReference type="Proteomes" id="UP000016088">
    <property type="component" value="Unassembled WGS sequence"/>
</dbReference>
<evidence type="ECO:0000256" key="3">
    <source>
        <dbReference type="ARBA" id="ARBA00012513"/>
    </source>
</evidence>
<dbReference type="RefSeq" id="XP_013019642.1">
    <property type="nucleotide sequence ID" value="XM_013164188.1"/>
</dbReference>
<dbReference type="SMART" id="SM00090">
    <property type="entry name" value="RIO"/>
    <property type="match status" value="1"/>
</dbReference>
<dbReference type="PANTHER" id="PTHR45852">
    <property type="entry name" value="SER/THR-PROTEIN KINASE RIO2"/>
    <property type="match status" value="1"/>
</dbReference>
<keyword evidence="7" id="KW-0547">Nucleotide-binding</keyword>
<reference evidence="17 18" key="1">
    <citation type="journal article" date="2011" name="Science">
        <title>Comparative functional genomics of the fission yeasts.</title>
        <authorList>
            <person name="Rhind N."/>
            <person name="Chen Z."/>
            <person name="Yassour M."/>
            <person name="Thompson D.A."/>
            <person name="Haas B.J."/>
            <person name="Habib N."/>
            <person name="Wapinski I."/>
            <person name="Roy S."/>
            <person name="Lin M.F."/>
            <person name="Heiman D.I."/>
            <person name="Young S.K."/>
            <person name="Furuya K."/>
            <person name="Guo Y."/>
            <person name="Pidoux A."/>
            <person name="Chen H.M."/>
            <person name="Robbertse B."/>
            <person name="Goldberg J.M."/>
            <person name="Aoki K."/>
            <person name="Bayne E.H."/>
            <person name="Berlin A.M."/>
            <person name="Desjardins C.A."/>
            <person name="Dobbs E."/>
            <person name="Dukaj L."/>
            <person name="Fan L."/>
            <person name="FitzGerald M.G."/>
            <person name="French C."/>
            <person name="Gujja S."/>
            <person name="Hansen K."/>
            <person name="Keifenheim D."/>
            <person name="Levin J.Z."/>
            <person name="Mosher R.A."/>
            <person name="Mueller C.A."/>
            <person name="Pfiffner J."/>
            <person name="Priest M."/>
            <person name="Russ C."/>
            <person name="Smialowska A."/>
            <person name="Swoboda P."/>
            <person name="Sykes S.M."/>
            <person name="Vaughn M."/>
            <person name="Vengrova S."/>
            <person name="Yoder R."/>
            <person name="Zeng Q."/>
            <person name="Allshire R."/>
            <person name="Baulcombe D."/>
            <person name="Birren B.W."/>
            <person name="Brown W."/>
            <person name="Ekwall K."/>
            <person name="Kellis M."/>
            <person name="Leatherwood J."/>
            <person name="Levin H."/>
            <person name="Margalit H."/>
            <person name="Martienssen R."/>
            <person name="Nieduszynski C.A."/>
            <person name="Spatafora J.W."/>
            <person name="Friedman N."/>
            <person name="Dalgaard J.Z."/>
            <person name="Baumann P."/>
            <person name="Niki H."/>
            <person name="Regev A."/>
            <person name="Nusbaum C."/>
        </authorList>
    </citation>
    <scope>NUCLEOTIDE SEQUENCE [LARGE SCALE GENOMIC DNA]</scope>
    <source>
        <strain evidence="18">yFS286</strain>
    </source>
</reference>
<evidence type="ECO:0000256" key="1">
    <source>
        <dbReference type="ARBA" id="ARBA00001946"/>
    </source>
</evidence>
<keyword evidence="6" id="KW-0479">Metal-binding</keyword>
<evidence type="ECO:0000256" key="10">
    <source>
        <dbReference type="ARBA" id="ARBA00022842"/>
    </source>
</evidence>
<evidence type="ECO:0000256" key="5">
    <source>
        <dbReference type="ARBA" id="ARBA00022679"/>
    </source>
</evidence>
<dbReference type="InterPro" id="IPR015285">
    <property type="entry name" value="RIO2_wHTH_N"/>
</dbReference>
<evidence type="ECO:0000256" key="6">
    <source>
        <dbReference type="ARBA" id="ARBA00022723"/>
    </source>
</evidence>
<name>S9PSR2_SCHOY</name>
<feature type="compositionally biased region" description="Basic and acidic residues" evidence="15">
    <location>
        <begin position="321"/>
        <end position="331"/>
    </location>
</feature>
<evidence type="ECO:0000313" key="17">
    <source>
        <dbReference type="EMBL" id="EPX71012.1"/>
    </source>
</evidence>
<evidence type="ECO:0000256" key="13">
    <source>
        <dbReference type="ARBA" id="ARBA00068353"/>
    </source>
</evidence>
<proteinExistence type="inferred from homology"/>
<evidence type="ECO:0000256" key="14">
    <source>
        <dbReference type="ARBA" id="ARBA00068837"/>
    </source>
</evidence>
<evidence type="ECO:0000256" key="12">
    <source>
        <dbReference type="ARBA" id="ARBA00048679"/>
    </source>
</evidence>
<dbReference type="GO" id="GO:0030688">
    <property type="term" value="C:preribosome, small subunit precursor"/>
    <property type="evidence" value="ECO:0007669"/>
    <property type="project" value="TreeGrafter"/>
</dbReference>
<dbReference type="Gene3D" id="3.30.200.20">
    <property type="entry name" value="Phosphorylase Kinase, domain 1"/>
    <property type="match status" value="1"/>
</dbReference>
<evidence type="ECO:0000256" key="11">
    <source>
        <dbReference type="ARBA" id="ARBA00047899"/>
    </source>
</evidence>
<dbReference type="SUPFAM" id="SSF56112">
    <property type="entry name" value="Protein kinase-like (PK-like)"/>
    <property type="match status" value="1"/>
</dbReference>
<evidence type="ECO:0000256" key="2">
    <source>
        <dbReference type="ARBA" id="ARBA00009196"/>
    </source>
</evidence>